<dbReference type="SUPFAM" id="SSF51735">
    <property type="entry name" value="NAD(P)-binding Rossmann-fold domains"/>
    <property type="match status" value="1"/>
</dbReference>
<dbReference type="PANTHER" id="PTHR21363:SF0">
    <property type="entry name" value="PREPHENATE DEHYDROGENASE [NADP(+)]"/>
    <property type="match status" value="1"/>
</dbReference>
<dbReference type="Pfam" id="PF20463">
    <property type="entry name" value="PDH_C"/>
    <property type="match status" value="1"/>
</dbReference>
<sequence length="300" mass="33122">MKVTIIGLGLIGGSLAKDLRKAKFATELAGVDASDIHAREALDLGLVDRIEPLEKGLSGADLVIIAIPVDKELDVLPVILDKVDRNTTVTDMGSTKMVIAERVKNHPNRKQFVPAHPMSGTENSGPTAAIEGLFKGKIAIVCDHEHSGPQHLALVEKMFQALGMDIAYMTSDEQDHSTAFVSHLPHAAAFALANAVQAKANRNIIFDLASGGFRSTVRLAKSSCSMWKPIFEQNNQYVVNSLDVYIQHLQEFRDCMKQNRFDKLEELILTANNIRTILDGENPHFIKNEEKIVKLYTKQQ</sequence>
<dbReference type="SUPFAM" id="SSF48179">
    <property type="entry name" value="6-phosphogluconate dehydrogenase C-terminal domain-like"/>
    <property type="match status" value="1"/>
</dbReference>
<protein>
    <submittedName>
        <fullName evidence="3">Prephenate dehydrogenase</fullName>
        <ecNumber evidence="3">1.3.1.12</ecNumber>
    </submittedName>
</protein>
<feature type="domain" description="Prephenate/arogenate dehydrogenase" evidence="2">
    <location>
        <begin position="1"/>
        <end position="286"/>
    </location>
</feature>
<dbReference type="FunFam" id="3.40.50.720:FF:000208">
    <property type="entry name" value="Prephenate dehydrogenase"/>
    <property type="match status" value="1"/>
</dbReference>
<evidence type="ECO:0000259" key="2">
    <source>
        <dbReference type="PROSITE" id="PS51176"/>
    </source>
</evidence>
<dbReference type="NCBIfam" id="NF006307">
    <property type="entry name" value="PRK08507.1"/>
    <property type="match status" value="1"/>
</dbReference>
<dbReference type="GO" id="GO:0008977">
    <property type="term" value="F:prephenate dehydrogenase (NAD+) activity"/>
    <property type="evidence" value="ECO:0007669"/>
    <property type="project" value="UniProtKB-EC"/>
</dbReference>
<comment type="caution">
    <text evidence="3">The sequence shown here is derived from an EMBL/GenBank/DDBJ whole genome shotgun (WGS) entry which is preliminary data.</text>
</comment>
<dbReference type="InterPro" id="IPR050812">
    <property type="entry name" value="Preph/Arog_dehydrog"/>
</dbReference>
<dbReference type="PROSITE" id="PS51176">
    <property type="entry name" value="PDH_ADH"/>
    <property type="match status" value="1"/>
</dbReference>
<dbReference type="AlphaFoldDB" id="A0A831PLH8"/>
<gene>
    <name evidence="3" type="ORF">ENN90_06525</name>
</gene>
<dbReference type="InterPro" id="IPR008927">
    <property type="entry name" value="6-PGluconate_DH-like_C_sf"/>
</dbReference>
<dbReference type="EMBL" id="DSDK01000356">
    <property type="protein sequence ID" value="HDR51262.1"/>
    <property type="molecule type" value="Genomic_DNA"/>
</dbReference>
<dbReference type="InterPro" id="IPR046826">
    <property type="entry name" value="PDH_N"/>
</dbReference>
<dbReference type="InterPro" id="IPR036291">
    <property type="entry name" value="NAD(P)-bd_dom_sf"/>
</dbReference>
<proteinExistence type="predicted"/>
<dbReference type="GO" id="GO:0004665">
    <property type="term" value="F:prephenate dehydrogenase (NADP+) activity"/>
    <property type="evidence" value="ECO:0007669"/>
    <property type="project" value="InterPro"/>
</dbReference>
<dbReference type="PANTHER" id="PTHR21363">
    <property type="entry name" value="PREPHENATE DEHYDROGENASE"/>
    <property type="match status" value="1"/>
</dbReference>
<keyword evidence="1 3" id="KW-0560">Oxidoreductase</keyword>
<accession>A0A831PLH8</accession>
<evidence type="ECO:0000256" key="1">
    <source>
        <dbReference type="ARBA" id="ARBA00023002"/>
    </source>
</evidence>
<dbReference type="Proteomes" id="UP000886047">
    <property type="component" value="Unassembled WGS sequence"/>
</dbReference>
<dbReference type="GO" id="GO:0006571">
    <property type="term" value="P:tyrosine biosynthetic process"/>
    <property type="evidence" value="ECO:0007669"/>
    <property type="project" value="InterPro"/>
</dbReference>
<dbReference type="GO" id="GO:0070403">
    <property type="term" value="F:NAD+ binding"/>
    <property type="evidence" value="ECO:0007669"/>
    <property type="project" value="InterPro"/>
</dbReference>
<dbReference type="Gene3D" id="1.10.3660.10">
    <property type="entry name" value="6-phosphogluconate dehydrogenase C-terminal like domain"/>
    <property type="match status" value="1"/>
</dbReference>
<name>A0A831PLH8_9BACT</name>
<reference evidence="3" key="1">
    <citation type="journal article" date="2020" name="mSystems">
        <title>Genome- and Community-Level Interaction Insights into Carbon Utilization and Element Cycling Functions of Hydrothermarchaeota in Hydrothermal Sediment.</title>
        <authorList>
            <person name="Zhou Z."/>
            <person name="Liu Y."/>
            <person name="Xu W."/>
            <person name="Pan J."/>
            <person name="Luo Z.H."/>
            <person name="Li M."/>
        </authorList>
    </citation>
    <scope>NUCLEOTIDE SEQUENCE [LARGE SCALE GENOMIC DNA]</scope>
    <source>
        <strain evidence="3">SpSt-1217</strain>
    </source>
</reference>
<dbReference type="InterPro" id="IPR046825">
    <property type="entry name" value="PDH_C"/>
</dbReference>
<evidence type="ECO:0000313" key="3">
    <source>
        <dbReference type="EMBL" id="HDR51262.1"/>
    </source>
</evidence>
<dbReference type="InterPro" id="IPR003099">
    <property type="entry name" value="Prephen_DH"/>
</dbReference>
<dbReference type="Pfam" id="PF02153">
    <property type="entry name" value="PDH_N"/>
    <property type="match status" value="1"/>
</dbReference>
<organism evidence="3">
    <name type="scientific">Mariniphaga anaerophila</name>
    <dbReference type="NCBI Taxonomy" id="1484053"/>
    <lineage>
        <taxon>Bacteria</taxon>
        <taxon>Pseudomonadati</taxon>
        <taxon>Bacteroidota</taxon>
        <taxon>Bacteroidia</taxon>
        <taxon>Marinilabiliales</taxon>
        <taxon>Prolixibacteraceae</taxon>
        <taxon>Mariniphaga</taxon>
    </lineage>
</organism>
<dbReference type="Gene3D" id="3.40.50.720">
    <property type="entry name" value="NAD(P)-binding Rossmann-like Domain"/>
    <property type="match status" value="1"/>
</dbReference>
<dbReference type="EC" id="1.3.1.12" evidence="3"/>